<keyword evidence="7" id="KW-0407">Ion channel</keyword>
<feature type="transmembrane region" description="Helical" evidence="9">
    <location>
        <begin position="72"/>
        <end position="94"/>
    </location>
</feature>
<evidence type="ECO:0000256" key="2">
    <source>
        <dbReference type="ARBA" id="ARBA00022448"/>
    </source>
</evidence>
<accession>A0A8J2K6S3</accession>
<evidence type="ECO:0000259" key="10">
    <source>
        <dbReference type="Pfam" id="PF00520"/>
    </source>
</evidence>
<evidence type="ECO:0000313" key="12">
    <source>
        <dbReference type="Proteomes" id="UP000708208"/>
    </source>
</evidence>
<evidence type="ECO:0000313" key="11">
    <source>
        <dbReference type="EMBL" id="CAG7729286.1"/>
    </source>
</evidence>
<evidence type="ECO:0000256" key="9">
    <source>
        <dbReference type="SAM" id="Phobius"/>
    </source>
</evidence>
<dbReference type="GO" id="GO:0015279">
    <property type="term" value="F:store-operated calcium channel activity"/>
    <property type="evidence" value="ECO:0007669"/>
    <property type="project" value="TreeGrafter"/>
</dbReference>
<protein>
    <recommendedName>
        <fullName evidence="10">Ion transport domain-containing protein</fullName>
    </recommendedName>
</protein>
<dbReference type="PANTHER" id="PTHR10117">
    <property type="entry name" value="TRANSIENT RECEPTOR POTENTIAL CHANNEL"/>
    <property type="match status" value="1"/>
</dbReference>
<evidence type="ECO:0000256" key="8">
    <source>
        <dbReference type="SAM" id="MobiDB-lite"/>
    </source>
</evidence>
<feature type="compositionally biased region" description="Polar residues" evidence="8">
    <location>
        <begin position="368"/>
        <end position="386"/>
    </location>
</feature>
<evidence type="ECO:0000256" key="1">
    <source>
        <dbReference type="ARBA" id="ARBA00004141"/>
    </source>
</evidence>
<dbReference type="OrthoDB" id="2373987at2759"/>
<dbReference type="EMBL" id="CAJVCH010176106">
    <property type="protein sequence ID" value="CAG7729286.1"/>
    <property type="molecule type" value="Genomic_DNA"/>
</dbReference>
<dbReference type="InterPro" id="IPR002153">
    <property type="entry name" value="TRPC_channel"/>
</dbReference>
<feature type="region of interest" description="Disordered" evidence="8">
    <location>
        <begin position="416"/>
        <end position="558"/>
    </location>
</feature>
<feature type="compositionally biased region" description="Polar residues" evidence="8">
    <location>
        <begin position="525"/>
        <end position="539"/>
    </location>
</feature>
<dbReference type="CDD" id="cd23650">
    <property type="entry name" value="TRP_CaM_bind1"/>
    <property type="match status" value="1"/>
</dbReference>
<dbReference type="InterPro" id="IPR005821">
    <property type="entry name" value="Ion_trans_dom"/>
</dbReference>
<dbReference type="GO" id="GO:0070679">
    <property type="term" value="F:inositol 1,4,5 trisphosphate binding"/>
    <property type="evidence" value="ECO:0007669"/>
    <property type="project" value="TreeGrafter"/>
</dbReference>
<sequence>MNQLLWYYAELERKRCDKIYNNTNDERPPESCHLSRRFSNLFETSQTLFWAVFGLIELESFELAGIKSFTRFWGMLMFGCFSVINIVVLLNLLIAMMNHSYQLIFEKADVEWKFARSKLWISYFEEGATVPPPFNIIPTPKTFYYMLQWFFRKFCRYSVAAKREHIKTVRRKHQQQSERDFRYQNIMRNLVRRYVTTEQRQADNQGVTEDDVNEIKQDISAFRCELLEVLKNSGMNTTSVTGLGQGSGGKKNRQRERRLMKGFNIAPAPPSNTTPILSEVQEVDTLQENETVHYDKKSPKTRLARLARMAGAKREMSKKKWGTIIEAARNAGMSKLVGRSRSEDSVCSNCSQGSASVIRKFRQQSTLEPGGSISSVVREGSTTSSIGKKKRERFARSRSGIQLPISMHLARFKFRDSGKASNSGISQSLDAGDTSEINESFDELRVKRTVSAPTRDGSSTPSGTFTTSTTTTDVTSAKSSQKPELVERGGGVDSGGRPHSSYVCVQLDDDCDRENRGGNPVKPNGANTPTSSASTSVGASETKLKGIVQPLRTSTGWL</sequence>
<keyword evidence="6 9" id="KW-0472">Membrane</keyword>
<keyword evidence="2" id="KW-0813">Transport</keyword>
<evidence type="ECO:0000256" key="6">
    <source>
        <dbReference type="ARBA" id="ARBA00023136"/>
    </source>
</evidence>
<dbReference type="PANTHER" id="PTHR10117:SF54">
    <property type="entry name" value="TRANSIENT RECEPTOR POTENTIAL-GAMMA PROTEIN"/>
    <property type="match status" value="1"/>
</dbReference>
<name>A0A8J2K6S3_9HEXA</name>
<keyword evidence="4 9" id="KW-1133">Transmembrane helix</keyword>
<comment type="subcellular location">
    <subcellularLocation>
        <location evidence="1">Membrane</location>
        <topology evidence="1">Multi-pass membrane protein</topology>
    </subcellularLocation>
</comment>
<dbReference type="AlphaFoldDB" id="A0A8J2K6S3"/>
<dbReference type="GO" id="GO:0034703">
    <property type="term" value="C:cation channel complex"/>
    <property type="evidence" value="ECO:0007669"/>
    <property type="project" value="TreeGrafter"/>
</dbReference>
<dbReference type="Pfam" id="PF00520">
    <property type="entry name" value="Ion_trans"/>
    <property type="match status" value="1"/>
</dbReference>
<keyword evidence="5" id="KW-0406">Ion transport</keyword>
<proteinExistence type="predicted"/>
<dbReference type="GO" id="GO:0051480">
    <property type="term" value="P:regulation of cytosolic calcium ion concentration"/>
    <property type="evidence" value="ECO:0007669"/>
    <property type="project" value="TreeGrafter"/>
</dbReference>
<dbReference type="GO" id="GO:0005886">
    <property type="term" value="C:plasma membrane"/>
    <property type="evidence" value="ECO:0007669"/>
    <property type="project" value="TreeGrafter"/>
</dbReference>
<gene>
    <name evidence="11" type="ORF">AFUS01_LOCUS18013</name>
</gene>
<feature type="compositionally biased region" description="Polar residues" evidence="8">
    <location>
        <begin position="419"/>
        <end position="429"/>
    </location>
</feature>
<evidence type="ECO:0000256" key="5">
    <source>
        <dbReference type="ARBA" id="ARBA00023065"/>
    </source>
</evidence>
<comment type="caution">
    <text evidence="11">The sequence shown here is derived from an EMBL/GenBank/DDBJ whole genome shotgun (WGS) entry which is preliminary data.</text>
</comment>
<keyword evidence="12" id="KW-1185">Reference proteome</keyword>
<evidence type="ECO:0000256" key="4">
    <source>
        <dbReference type="ARBA" id="ARBA00022989"/>
    </source>
</evidence>
<keyword evidence="3 9" id="KW-0812">Transmembrane</keyword>
<feature type="compositionally biased region" description="Low complexity" evidence="8">
    <location>
        <begin position="458"/>
        <end position="480"/>
    </location>
</feature>
<reference evidence="11" key="1">
    <citation type="submission" date="2021-06" db="EMBL/GenBank/DDBJ databases">
        <authorList>
            <person name="Hodson N. C."/>
            <person name="Mongue J. A."/>
            <person name="Jaron S. K."/>
        </authorList>
    </citation>
    <scope>NUCLEOTIDE SEQUENCE</scope>
</reference>
<dbReference type="Proteomes" id="UP000708208">
    <property type="component" value="Unassembled WGS sequence"/>
</dbReference>
<evidence type="ECO:0000256" key="3">
    <source>
        <dbReference type="ARBA" id="ARBA00022692"/>
    </source>
</evidence>
<feature type="region of interest" description="Disordered" evidence="8">
    <location>
        <begin position="368"/>
        <end position="399"/>
    </location>
</feature>
<evidence type="ECO:0000256" key="7">
    <source>
        <dbReference type="ARBA" id="ARBA00023303"/>
    </source>
</evidence>
<organism evidence="11 12">
    <name type="scientific">Allacma fusca</name>
    <dbReference type="NCBI Taxonomy" id="39272"/>
    <lineage>
        <taxon>Eukaryota</taxon>
        <taxon>Metazoa</taxon>
        <taxon>Ecdysozoa</taxon>
        <taxon>Arthropoda</taxon>
        <taxon>Hexapoda</taxon>
        <taxon>Collembola</taxon>
        <taxon>Symphypleona</taxon>
        <taxon>Sminthuridae</taxon>
        <taxon>Allacma</taxon>
    </lineage>
</organism>
<feature type="domain" description="Ion transport" evidence="10">
    <location>
        <begin position="36"/>
        <end position="107"/>
    </location>
</feature>